<comment type="caution">
    <text evidence="2">The sequence shown here is derived from an EMBL/GenBank/DDBJ whole genome shotgun (WGS) entry which is preliminary data.</text>
</comment>
<organism evidence="2 3">
    <name type="scientific">Enteroscipio rubneri</name>
    <dbReference type="NCBI Taxonomy" id="2070686"/>
    <lineage>
        <taxon>Bacteria</taxon>
        <taxon>Bacillati</taxon>
        <taxon>Actinomycetota</taxon>
        <taxon>Coriobacteriia</taxon>
        <taxon>Eggerthellales</taxon>
        <taxon>Eggerthellaceae</taxon>
        <taxon>Enteroscipio</taxon>
    </lineage>
</organism>
<dbReference type="RefSeq" id="WP_103264446.1">
    <property type="nucleotide sequence ID" value="NZ_CABMLE010000002.1"/>
</dbReference>
<evidence type="ECO:0000313" key="3">
    <source>
        <dbReference type="Proteomes" id="UP000236197"/>
    </source>
</evidence>
<dbReference type="AlphaFoldDB" id="A0A2K2UDT4"/>
<dbReference type="InterPro" id="IPR002912">
    <property type="entry name" value="ACT_dom"/>
</dbReference>
<dbReference type="OrthoDB" id="9790662at2"/>
<feature type="domain" description="ACT" evidence="1">
    <location>
        <begin position="70"/>
        <end position="140"/>
    </location>
</feature>
<evidence type="ECO:0000259" key="1">
    <source>
        <dbReference type="PROSITE" id="PS51671"/>
    </source>
</evidence>
<dbReference type="InterPro" id="IPR045865">
    <property type="entry name" value="ACT-like_dom_sf"/>
</dbReference>
<dbReference type="Proteomes" id="UP000236197">
    <property type="component" value="Unassembled WGS sequence"/>
</dbReference>
<dbReference type="Gene3D" id="3.30.2130.10">
    <property type="entry name" value="VC0802-like"/>
    <property type="match status" value="1"/>
</dbReference>
<dbReference type="PANTHER" id="PTHR40099:SF1">
    <property type="entry name" value="ACETOLACTATE SYNTHASE, SMALL SUBUNIT"/>
    <property type="match status" value="1"/>
</dbReference>
<accession>A0A2K2UDT4</accession>
<keyword evidence="3" id="KW-1185">Reference proteome</keyword>
<gene>
    <name evidence="2" type="ORF">C2L71_03800</name>
</gene>
<dbReference type="Pfam" id="PF19571">
    <property type="entry name" value="ACT_8"/>
    <property type="match status" value="1"/>
</dbReference>
<dbReference type="PANTHER" id="PTHR40099">
    <property type="entry name" value="ACETOLACTATE SYNTHASE, SMALL SUBUNIT"/>
    <property type="match status" value="1"/>
</dbReference>
<dbReference type="SUPFAM" id="SSF55021">
    <property type="entry name" value="ACT-like"/>
    <property type="match status" value="2"/>
</dbReference>
<protein>
    <submittedName>
        <fullName evidence="2">Amino acid-binding protein</fullName>
    </submittedName>
</protein>
<proteinExistence type="predicted"/>
<name>A0A2K2UDT4_9ACTN</name>
<sequence length="142" mass="15241">MISQLTVFLENEKGRLASACRAISDAGINMHALNLADTADFGVARVVVDAPEAAAEALRKVGYRATVTPVLGVRVPNRPGGLATLLEFLDEHDVNIEYGYCFSVDEETAVDVLKVAGEPAIEQLLVEAGFKPVKPEDVYRLG</sequence>
<evidence type="ECO:0000313" key="2">
    <source>
        <dbReference type="EMBL" id="PNV68378.1"/>
    </source>
</evidence>
<dbReference type="PROSITE" id="PS51671">
    <property type="entry name" value="ACT"/>
    <property type="match status" value="1"/>
</dbReference>
<dbReference type="InterPro" id="IPR045739">
    <property type="entry name" value="ACT_dom_pair"/>
</dbReference>
<reference evidence="3" key="1">
    <citation type="submission" date="2018-01" db="EMBL/GenBank/DDBJ databases">
        <title>Rubneribacter badeniensis gen. nov., sp. nov., and Colonibacter rubneri, gen. nov., sp. nov., WGS of new members of the Eggerthellaceae.</title>
        <authorList>
            <person name="Danylec N."/>
            <person name="Stoll D.A."/>
            <person name="Doetsch A."/>
            <person name="Kulling S.E."/>
            <person name="Huch M."/>
        </authorList>
    </citation>
    <scope>NUCLEOTIDE SEQUENCE [LARGE SCALE GENOMIC DNA]</scope>
    <source>
        <strain evidence="3">ResAG-96</strain>
    </source>
</reference>
<dbReference type="EMBL" id="PPEK01000002">
    <property type="protein sequence ID" value="PNV68378.1"/>
    <property type="molecule type" value="Genomic_DNA"/>
</dbReference>